<proteinExistence type="predicted"/>
<sequence>MRLGERGSVVFSTRFLRCAPRTSIFFRPPGSLSSRERSGGGEAVTERGARETGKEAESQCWEAIHGFLPGTHT</sequence>
<reference evidence="2 3" key="1">
    <citation type="journal article" date="2023" name="Genes (Basel)">
        <title>Chromosome-Level Genome Assembly and Circadian Gene Repertoire of the Patagonia Blennie Eleginops maclovinus-The Closest Ancestral Proxy of Antarctic Cryonotothenioids.</title>
        <authorList>
            <person name="Cheng C.C."/>
            <person name="Rivera-Colon A.G."/>
            <person name="Minhas B.F."/>
            <person name="Wilson L."/>
            <person name="Rayamajhi N."/>
            <person name="Vargas-Chacoff L."/>
            <person name="Catchen J.M."/>
        </authorList>
    </citation>
    <scope>NUCLEOTIDE SEQUENCE [LARGE SCALE GENOMIC DNA]</scope>
    <source>
        <strain evidence="2">JMC-PN-2008</strain>
    </source>
</reference>
<evidence type="ECO:0000313" key="2">
    <source>
        <dbReference type="EMBL" id="KAK5873079.1"/>
    </source>
</evidence>
<reference evidence="2 3" key="2">
    <citation type="journal article" date="2023" name="Mol. Biol. Evol.">
        <title>Genomics of Secondarily Temperate Adaptation in the Only Non-Antarctic Icefish.</title>
        <authorList>
            <person name="Rivera-Colon A.G."/>
            <person name="Rayamajhi N."/>
            <person name="Minhas B.F."/>
            <person name="Madrigal G."/>
            <person name="Bilyk K.T."/>
            <person name="Yoon V."/>
            <person name="Hune M."/>
            <person name="Gregory S."/>
            <person name="Cheng C.H.C."/>
            <person name="Catchen J.M."/>
        </authorList>
    </citation>
    <scope>NUCLEOTIDE SEQUENCE [LARGE SCALE GENOMIC DNA]</scope>
    <source>
        <strain evidence="2">JMC-PN-2008</strain>
    </source>
</reference>
<feature type="compositionally biased region" description="Basic and acidic residues" evidence="1">
    <location>
        <begin position="34"/>
        <end position="57"/>
    </location>
</feature>
<evidence type="ECO:0000256" key="1">
    <source>
        <dbReference type="SAM" id="MobiDB-lite"/>
    </source>
</evidence>
<protein>
    <submittedName>
        <fullName evidence="2">Uncharacterized protein</fullName>
    </submittedName>
</protein>
<dbReference type="AlphaFoldDB" id="A0AAN7Y858"/>
<dbReference type="Proteomes" id="UP001346869">
    <property type="component" value="Unassembled WGS sequence"/>
</dbReference>
<keyword evidence="3" id="KW-1185">Reference proteome</keyword>
<name>A0AAN7Y858_ELEMC</name>
<dbReference type="EMBL" id="JAUZQC010000004">
    <property type="protein sequence ID" value="KAK5873079.1"/>
    <property type="molecule type" value="Genomic_DNA"/>
</dbReference>
<accession>A0AAN7Y858</accession>
<gene>
    <name evidence="2" type="ORF">PBY51_013723</name>
</gene>
<evidence type="ECO:0000313" key="3">
    <source>
        <dbReference type="Proteomes" id="UP001346869"/>
    </source>
</evidence>
<organism evidence="2 3">
    <name type="scientific">Eleginops maclovinus</name>
    <name type="common">Patagonian blennie</name>
    <name type="synonym">Eleginus maclovinus</name>
    <dbReference type="NCBI Taxonomy" id="56733"/>
    <lineage>
        <taxon>Eukaryota</taxon>
        <taxon>Metazoa</taxon>
        <taxon>Chordata</taxon>
        <taxon>Craniata</taxon>
        <taxon>Vertebrata</taxon>
        <taxon>Euteleostomi</taxon>
        <taxon>Actinopterygii</taxon>
        <taxon>Neopterygii</taxon>
        <taxon>Teleostei</taxon>
        <taxon>Neoteleostei</taxon>
        <taxon>Acanthomorphata</taxon>
        <taxon>Eupercaria</taxon>
        <taxon>Perciformes</taxon>
        <taxon>Notothenioidei</taxon>
        <taxon>Eleginopidae</taxon>
        <taxon>Eleginops</taxon>
    </lineage>
</organism>
<comment type="caution">
    <text evidence="2">The sequence shown here is derived from an EMBL/GenBank/DDBJ whole genome shotgun (WGS) entry which is preliminary data.</text>
</comment>
<feature type="region of interest" description="Disordered" evidence="1">
    <location>
        <begin position="29"/>
        <end position="58"/>
    </location>
</feature>